<gene>
    <name evidence="2" type="ORF">METZ01_LOCUS488535</name>
</gene>
<reference evidence="2" key="1">
    <citation type="submission" date="2018-05" db="EMBL/GenBank/DDBJ databases">
        <authorList>
            <person name="Lanie J.A."/>
            <person name="Ng W.-L."/>
            <person name="Kazmierczak K.M."/>
            <person name="Andrzejewski T.M."/>
            <person name="Davidsen T.M."/>
            <person name="Wayne K.J."/>
            <person name="Tettelin H."/>
            <person name="Glass J.I."/>
            <person name="Rusch D."/>
            <person name="Podicherti R."/>
            <person name="Tsui H.-C.T."/>
            <person name="Winkler M.E."/>
        </authorList>
    </citation>
    <scope>NUCLEOTIDE SEQUENCE</scope>
</reference>
<name>A0A383CU60_9ZZZZ</name>
<keyword evidence="1" id="KW-0812">Transmembrane</keyword>
<evidence type="ECO:0000313" key="2">
    <source>
        <dbReference type="EMBL" id="SVE35681.1"/>
    </source>
</evidence>
<organism evidence="2">
    <name type="scientific">marine metagenome</name>
    <dbReference type="NCBI Taxonomy" id="408172"/>
    <lineage>
        <taxon>unclassified sequences</taxon>
        <taxon>metagenomes</taxon>
        <taxon>ecological metagenomes</taxon>
    </lineage>
</organism>
<evidence type="ECO:0000256" key="1">
    <source>
        <dbReference type="SAM" id="Phobius"/>
    </source>
</evidence>
<proteinExistence type="predicted"/>
<feature type="non-terminal residue" evidence="2">
    <location>
        <position position="60"/>
    </location>
</feature>
<keyword evidence="1" id="KW-0472">Membrane</keyword>
<dbReference type="EMBL" id="UINC01211683">
    <property type="protein sequence ID" value="SVE35681.1"/>
    <property type="molecule type" value="Genomic_DNA"/>
</dbReference>
<protein>
    <submittedName>
        <fullName evidence="2">Uncharacterized protein</fullName>
    </submittedName>
</protein>
<accession>A0A383CU60</accession>
<sequence>MNPSTVRYHGLDALRGIAMLLGIVLHAALPYIPELPRELWPTDKNSSQAIRIIYDFIHIW</sequence>
<dbReference type="AlphaFoldDB" id="A0A383CU60"/>
<feature type="transmembrane region" description="Helical" evidence="1">
    <location>
        <begin position="12"/>
        <end position="32"/>
    </location>
</feature>
<keyword evidence="1" id="KW-1133">Transmembrane helix</keyword>